<keyword evidence="1" id="KW-1133">Transmembrane helix</keyword>
<sequence>MSFVAERKSLNSAGNNVPHRDSSSDPLAFPLVFRQILNLHNTRLRIETERTAELSDGLLFFLEREPLRPARRLREVLTQRNQCTRRRLQCEYPRSLSVIDDPCMFRQNVSHFPYGYEFLLLSIAILLSLSCPFLNPYYVYMQPQ</sequence>
<dbReference type="HOGENOM" id="CLU_1796761_0_0_1"/>
<proteinExistence type="predicted"/>
<evidence type="ECO:0000313" key="3">
    <source>
        <dbReference type="Proteomes" id="UP000027265"/>
    </source>
</evidence>
<name>A0A067PCT9_9AGAM</name>
<dbReference type="InParanoid" id="A0A067PCT9"/>
<reference evidence="3" key="1">
    <citation type="journal article" date="2014" name="Proc. Natl. Acad. Sci. U.S.A.">
        <title>Extensive sampling of basidiomycete genomes demonstrates inadequacy of the white-rot/brown-rot paradigm for wood decay fungi.</title>
        <authorList>
            <person name="Riley R."/>
            <person name="Salamov A.A."/>
            <person name="Brown D.W."/>
            <person name="Nagy L.G."/>
            <person name="Floudas D."/>
            <person name="Held B.W."/>
            <person name="Levasseur A."/>
            <person name="Lombard V."/>
            <person name="Morin E."/>
            <person name="Otillar R."/>
            <person name="Lindquist E.A."/>
            <person name="Sun H."/>
            <person name="LaButti K.M."/>
            <person name="Schmutz J."/>
            <person name="Jabbour D."/>
            <person name="Luo H."/>
            <person name="Baker S.E."/>
            <person name="Pisabarro A.G."/>
            <person name="Walton J.D."/>
            <person name="Blanchette R.A."/>
            <person name="Henrissat B."/>
            <person name="Martin F."/>
            <person name="Cullen D."/>
            <person name="Hibbett D.S."/>
            <person name="Grigoriev I.V."/>
        </authorList>
    </citation>
    <scope>NUCLEOTIDE SEQUENCE [LARGE SCALE GENOMIC DNA]</scope>
    <source>
        <strain evidence="3">MUCL 33604</strain>
    </source>
</reference>
<dbReference type="Proteomes" id="UP000027265">
    <property type="component" value="Unassembled WGS sequence"/>
</dbReference>
<dbReference type="AlphaFoldDB" id="A0A067PCT9"/>
<protein>
    <submittedName>
        <fullName evidence="2">Uncharacterized protein</fullName>
    </submittedName>
</protein>
<evidence type="ECO:0000256" key="1">
    <source>
        <dbReference type="SAM" id="Phobius"/>
    </source>
</evidence>
<accession>A0A067PCT9</accession>
<keyword evidence="1" id="KW-0812">Transmembrane</keyword>
<organism evidence="2 3">
    <name type="scientific">Jaapia argillacea MUCL 33604</name>
    <dbReference type="NCBI Taxonomy" id="933084"/>
    <lineage>
        <taxon>Eukaryota</taxon>
        <taxon>Fungi</taxon>
        <taxon>Dikarya</taxon>
        <taxon>Basidiomycota</taxon>
        <taxon>Agaricomycotina</taxon>
        <taxon>Agaricomycetes</taxon>
        <taxon>Agaricomycetidae</taxon>
        <taxon>Jaapiales</taxon>
        <taxon>Jaapiaceae</taxon>
        <taxon>Jaapia</taxon>
    </lineage>
</organism>
<gene>
    <name evidence="2" type="ORF">JAAARDRAFT_500888</name>
</gene>
<evidence type="ECO:0000313" key="2">
    <source>
        <dbReference type="EMBL" id="KDQ51650.1"/>
    </source>
</evidence>
<dbReference type="EMBL" id="KL197746">
    <property type="protein sequence ID" value="KDQ51650.1"/>
    <property type="molecule type" value="Genomic_DNA"/>
</dbReference>
<keyword evidence="1" id="KW-0472">Membrane</keyword>
<keyword evidence="3" id="KW-1185">Reference proteome</keyword>
<feature type="transmembrane region" description="Helical" evidence="1">
    <location>
        <begin position="114"/>
        <end position="138"/>
    </location>
</feature>